<dbReference type="InterPro" id="IPR000719">
    <property type="entry name" value="Prot_kinase_dom"/>
</dbReference>
<gene>
    <name evidence="9" type="ORF">FIM1_1057</name>
</gene>
<dbReference type="PROSITE" id="PS50011">
    <property type="entry name" value="PROTEIN_KINASE_DOM"/>
    <property type="match status" value="1"/>
</dbReference>
<proteinExistence type="predicted"/>
<feature type="compositionally biased region" description="Polar residues" evidence="7">
    <location>
        <begin position="711"/>
        <end position="720"/>
    </location>
</feature>
<feature type="region of interest" description="Disordered" evidence="7">
    <location>
        <begin position="462"/>
        <end position="625"/>
    </location>
</feature>
<feature type="region of interest" description="Disordered" evidence="7">
    <location>
        <begin position="821"/>
        <end position="847"/>
    </location>
</feature>
<evidence type="ECO:0000256" key="3">
    <source>
        <dbReference type="ARBA" id="ARBA00022741"/>
    </source>
</evidence>
<name>A0ABX6ERN7_KLUMA</name>
<keyword evidence="5 6" id="KW-0067">ATP-binding</keyword>
<dbReference type="InterPro" id="IPR008271">
    <property type="entry name" value="Ser/Thr_kinase_AS"/>
</dbReference>
<dbReference type="InterPro" id="IPR030616">
    <property type="entry name" value="Aur-like"/>
</dbReference>
<keyword evidence="4 9" id="KW-0418">Kinase</keyword>
<evidence type="ECO:0000256" key="2">
    <source>
        <dbReference type="ARBA" id="ARBA00022679"/>
    </source>
</evidence>
<dbReference type="PROSITE" id="PS00107">
    <property type="entry name" value="PROTEIN_KINASE_ATP"/>
    <property type="match status" value="1"/>
</dbReference>
<dbReference type="GO" id="GO:0016301">
    <property type="term" value="F:kinase activity"/>
    <property type="evidence" value="ECO:0007669"/>
    <property type="project" value="UniProtKB-KW"/>
</dbReference>
<dbReference type="InterPro" id="IPR017441">
    <property type="entry name" value="Protein_kinase_ATP_BS"/>
</dbReference>
<dbReference type="PROSITE" id="PS00108">
    <property type="entry name" value="PROTEIN_KINASE_ST"/>
    <property type="match status" value="1"/>
</dbReference>
<keyword evidence="10" id="KW-1185">Reference proteome</keyword>
<feature type="compositionally biased region" description="Polar residues" evidence="7">
    <location>
        <begin position="673"/>
        <end position="684"/>
    </location>
</feature>
<dbReference type="EMBL" id="CP015055">
    <property type="protein sequence ID" value="QGN14397.1"/>
    <property type="molecule type" value="Genomic_DNA"/>
</dbReference>
<feature type="domain" description="Protein kinase" evidence="8">
    <location>
        <begin position="37"/>
        <end position="283"/>
    </location>
</feature>
<evidence type="ECO:0000256" key="4">
    <source>
        <dbReference type="ARBA" id="ARBA00022777"/>
    </source>
</evidence>
<evidence type="ECO:0000256" key="1">
    <source>
        <dbReference type="ARBA" id="ARBA00022527"/>
    </source>
</evidence>
<evidence type="ECO:0000259" key="8">
    <source>
        <dbReference type="PROSITE" id="PS50011"/>
    </source>
</evidence>
<evidence type="ECO:0000256" key="5">
    <source>
        <dbReference type="ARBA" id="ARBA00022840"/>
    </source>
</evidence>
<protein>
    <submittedName>
        <fullName evidence="9">Serine/threonine-protein kinase YPL150W</fullName>
    </submittedName>
</protein>
<dbReference type="SUPFAM" id="SSF56112">
    <property type="entry name" value="Protein kinase-like (PK-like)"/>
    <property type="match status" value="1"/>
</dbReference>
<evidence type="ECO:0000256" key="6">
    <source>
        <dbReference type="PROSITE-ProRule" id="PRU10141"/>
    </source>
</evidence>
<keyword evidence="3 6" id="KW-0547">Nucleotide-binding</keyword>
<dbReference type="Proteomes" id="UP000422736">
    <property type="component" value="Chromosome 2"/>
</dbReference>
<dbReference type="Pfam" id="PF00069">
    <property type="entry name" value="Pkinase"/>
    <property type="match status" value="1"/>
</dbReference>
<dbReference type="CDD" id="cd14003">
    <property type="entry name" value="STKc_AMPK-like"/>
    <property type="match status" value="1"/>
</dbReference>
<feature type="compositionally biased region" description="Polar residues" evidence="7">
    <location>
        <begin position="469"/>
        <end position="482"/>
    </location>
</feature>
<evidence type="ECO:0000256" key="7">
    <source>
        <dbReference type="SAM" id="MobiDB-lite"/>
    </source>
</evidence>
<feature type="region of interest" description="Disordered" evidence="7">
    <location>
        <begin position="405"/>
        <end position="449"/>
    </location>
</feature>
<dbReference type="Gene3D" id="1.10.510.10">
    <property type="entry name" value="Transferase(Phosphotransferase) domain 1"/>
    <property type="match status" value="1"/>
</dbReference>
<evidence type="ECO:0000313" key="9">
    <source>
        <dbReference type="EMBL" id="QGN14397.1"/>
    </source>
</evidence>
<evidence type="ECO:0000313" key="10">
    <source>
        <dbReference type="Proteomes" id="UP000422736"/>
    </source>
</evidence>
<dbReference type="SMART" id="SM00220">
    <property type="entry name" value="S_TKc"/>
    <property type="match status" value="1"/>
</dbReference>
<feature type="compositionally biased region" description="Polar residues" evidence="7">
    <location>
        <begin position="577"/>
        <end position="623"/>
    </location>
</feature>
<organism evidence="9 10">
    <name type="scientific">Kluyveromyces marxianus</name>
    <name type="common">Yeast</name>
    <name type="synonym">Candida kefyr</name>
    <dbReference type="NCBI Taxonomy" id="4911"/>
    <lineage>
        <taxon>Eukaryota</taxon>
        <taxon>Fungi</taxon>
        <taxon>Dikarya</taxon>
        <taxon>Ascomycota</taxon>
        <taxon>Saccharomycotina</taxon>
        <taxon>Saccharomycetes</taxon>
        <taxon>Saccharomycetales</taxon>
        <taxon>Saccharomycetaceae</taxon>
        <taxon>Kluyveromyces</taxon>
    </lineage>
</organism>
<keyword evidence="1" id="KW-0723">Serine/threonine-protein kinase</keyword>
<accession>A0ABX6ERN7</accession>
<dbReference type="PANTHER" id="PTHR24350">
    <property type="entry name" value="SERINE/THREONINE-PROTEIN KINASE IAL-RELATED"/>
    <property type="match status" value="1"/>
</dbReference>
<keyword evidence="2" id="KW-0808">Transferase</keyword>
<sequence length="847" mass="95629">MFTSKAEQNNIKASIAASYDKLYSQFSSEVLSEVGNYKILKFIGEGSFGKVYLAVHKLTHQKVVLKTGNKKDPNVVREVFYHRQFDFPYITKLYEVIVTEYNVWMVLEYCSGHELYEHLLQERRLSLEESKKLFSQIASAVYYAHELKCVHRDLKLENILLDGNGHAKLTDFGFTREMATRSQLETICGTTVYMAPELIDRKNYDGFKTDIWSLGIILYTMINGYMPFDEDDENETKLKIVNEEPVLTQEWLSEDVEDLIKGMLRKDPNQRITMEEILTHPFLQPYGTVTMEKTDKLLAKQRGGSLHFHSKHEKRLLKRLKQCGFDTGSIKKSVNKRKCDSLSGLWFLLLERESNKELGVPKRTRSVLSVRKVFESSVNMVMDDILLQSPECTKTNSLKKILSRKSVDQEVPHQVTPALAPKDSRKVNSNGNHEVAEPASIGSGDNISKKKGFFQRMSSLFKSKKHTPQNDGESLTHRNSLHTLPPLSGKRRHKTGSNDSQVRSLPEVKANQNSTDPNVQFEDITNKTEHRVKKPKSHSSIDIPNTPSGSELDRHRLSGSADEFLKLPNGRGDRRSSIVSQHSAVSNDTFNSEYSTDAQSGSRSNITQYSSRIANTSDTGSNRKNVRRTLSVLSTTSSNSELSSKTDSFYDITTASSPTTMDIRSNFNIRSESQFPKMNGNSPWHIQRGKSPVGRHARMTNRSLNRKFRHSNNSGTQSVIQEEGSFDDESENAANRPEISEYDSAEIATHSDSETPSKANTPLYTLSEGHNESRPVAFLVRRSASEGSSWSHPHAELLETASIPIIKTNTKSFIEEDEYEASIAADDEDNSLEDDEHDNSKCAIAPV</sequence>
<feature type="binding site" evidence="6">
    <location>
        <position position="66"/>
    </location>
    <ligand>
        <name>ATP</name>
        <dbReference type="ChEBI" id="CHEBI:30616"/>
    </ligand>
</feature>
<reference evidence="9 10" key="1">
    <citation type="submission" date="2016-03" db="EMBL/GenBank/DDBJ databases">
        <title>How can Kluyveromyces marxianus grow so fast - potential evolutionary course in Saccharomyces Complex revealed by comparative genomics.</title>
        <authorList>
            <person name="Mo W."/>
            <person name="Lu W."/>
            <person name="Yang X."/>
            <person name="Qi J."/>
            <person name="Lv H."/>
        </authorList>
    </citation>
    <scope>NUCLEOTIDE SEQUENCE [LARGE SCALE GENOMIC DNA]</scope>
    <source>
        <strain evidence="9 10">FIM1</strain>
    </source>
</reference>
<feature type="compositionally biased region" description="Polar residues" evidence="7">
    <location>
        <begin position="538"/>
        <end position="549"/>
    </location>
</feature>
<feature type="region of interest" description="Disordered" evidence="7">
    <location>
        <begin position="673"/>
        <end position="768"/>
    </location>
</feature>
<dbReference type="InterPro" id="IPR011009">
    <property type="entry name" value="Kinase-like_dom_sf"/>
</dbReference>
<feature type="compositionally biased region" description="Acidic residues" evidence="7">
    <location>
        <begin position="821"/>
        <end position="837"/>
    </location>
</feature>
<feature type="compositionally biased region" description="Basic residues" evidence="7">
    <location>
        <begin position="693"/>
        <end position="710"/>
    </location>
</feature>